<evidence type="ECO:0000313" key="2">
    <source>
        <dbReference type="EMBL" id="KAK9785090.1"/>
    </source>
</evidence>
<feature type="region of interest" description="Disordered" evidence="1">
    <location>
        <begin position="150"/>
        <end position="176"/>
    </location>
</feature>
<protein>
    <submittedName>
        <fullName evidence="2">Uncharacterized protein</fullName>
    </submittedName>
</protein>
<organism evidence="2 3">
    <name type="scientific">Symbiochloris irregularis</name>
    <dbReference type="NCBI Taxonomy" id="706552"/>
    <lineage>
        <taxon>Eukaryota</taxon>
        <taxon>Viridiplantae</taxon>
        <taxon>Chlorophyta</taxon>
        <taxon>core chlorophytes</taxon>
        <taxon>Trebouxiophyceae</taxon>
        <taxon>Trebouxiales</taxon>
        <taxon>Trebouxiaceae</taxon>
        <taxon>Symbiochloris</taxon>
    </lineage>
</organism>
<proteinExistence type="predicted"/>
<name>A0AAW1NL73_9CHLO</name>
<feature type="region of interest" description="Disordered" evidence="1">
    <location>
        <begin position="71"/>
        <end position="99"/>
    </location>
</feature>
<accession>A0AAW1NL73</accession>
<reference evidence="2 3" key="1">
    <citation type="journal article" date="2024" name="Nat. Commun.">
        <title>Phylogenomics reveals the evolutionary origins of lichenization in chlorophyte algae.</title>
        <authorList>
            <person name="Puginier C."/>
            <person name="Libourel C."/>
            <person name="Otte J."/>
            <person name="Skaloud P."/>
            <person name="Haon M."/>
            <person name="Grisel S."/>
            <person name="Petersen M."/>
            <person name="Berrin J.G."/>
            <person name="Delaux P.M."/>
            <person name="Dal Grande F."/>
            <person name="Keller J."/>
        </authorList>
    </citation>
    <scope>NUCLEOTIDE SEQUENCE [LARGE SCALE GENOMIC DNA]</scope>
    <source>
        <strain evidence="2 3">SAG 2036</strain>
    </source>
</reference>
<dbReference type="AlphaFoldDB" id="A0AAW1NL73"/>
<comment type="caution">
    <text evidence="2">The sequence shown here is derived from an EMBL/GenBank/DDBJ whole genome shotgun (WGS) entry which is preliminary data.</text>
</comment>
<evidence type="ECO:0000256" key="1">
    <source>
        <dbReference type="SAM" id="MobiDB-lite"/>
    </source>
</evidence>
<sequence>MLVEPTLVEAPLVMQSGERVMAGQHTTVETNGQHTTVDTNGHHATMQAIGQHPSMETNGQHTRLKYDRAKSQVMEGVNSERSQPPAPPGYLPSRASAGGLTAEEESEGYLNKACAYIEGLGGKKLPNGAWEKLPPRRALLGTSLGILERQHDTQDASTESDPDRDTQPSQQRSPIIAAGAPPEQFYVGMPNDMQVPVLCGKLLPKVKVYLKARGVDLGSTKPGMTVSEAIAAEARQAAGGPELTAPQSRARIDELVQSLGQALADDRVAQENSMMAQLADLQGRHDTSPSAAAINAGQV</sequence>
<dbReference type="Proteomes" id="UP001465755">
    <property type="component" value="Unassembled WGS sequence"/>
</dbReference>
<dbReference type="EMBL" id="JALJOQ010000319">
    <property type="protein sequence ID" value="KAK9785090.1"/>
    <property type="molecule type" value="Genomic_DNA"/>
</dbReference>
<keyword evidence="3" id="KW-1185">Reference proteome</keyword>
<evidence type="ECO:0000313" key="3">
    <source>
        <dbReference type="Proteomes" id="UP001465755"/>
    </source>
</evidence>
<gene>
    <name evidence="2" type="ORF">WJX73_001186</name>
</gene>